<keyword evidence="3" id="KW-0521">NADP</keyword>
<name>A5E322_LODEL</name>
<comment type="similarity">
    <text evidence="1">Belongs to the ketopantoate reductase family.</text>
</comment>
<keyword evidence="4" id="KW-0560">Oxidoreductase</keyword>
<evidence type="ECO:0000256" key="3">
    <source>
        <dbReference type="ARBA" id="ARBA00022857"/>
    </source>
</evidence>
<dbReference type="STRING" id="379508.A5E322"/>
<dbReference type="EMBL" id="CH981528">
    <property type="protein sequence ID" value="EDK45830.1"/>
    <property type="molecule type" value="Genomic_DNA"/>
</dbReference>
<dbReference type="OrthoDB" id="73846at2759"/>
<dbReference type="GO" id="GO:0050661">
    <property type="term" value="F:NADP binding"/>
    <property type="evidence" value="ECO:0007669"/>
    <property type="project" value="TreeGrafter"/>
</dbReference>
<dbReference type="GO" id="GO:0005739">
    <property type="term" value="C:mitochondrion"/>
    <property type="evidence" value="ECO:0007669"/>
    <property type="project" value="TreeGrafter"/>
</dbReference>
<dbReference type="Gene3D" id="3.40.50.720">
    <property type="entry name" value="NAD(P)-binding Rossmann-like Domain"/>
    <property type="match status" value="1"/>
</dbReference>
<dbReference type="GeneID" id="5231977"/>
<dbReference type="OMA" id="KFLVNCC"/>
<dbReference type="SUPFAM" id="SSF51735">
    <property type="entry name" value="NAD(P)-binding Rossmann-fold domains"/>
    <property type="match status" value="1"/>
</dbReference>
<evidence type="ECO:0000256" key="2">
    <source>
        <dbReference type="ARBA" id="ARBA00013014"/>
    </source>
</evidence>
<dbReference type="SUPFAM" id="SSF48179">
    <property type="entry name" value="6-phosphogluconate dehydrogenase C-terminal domain-like"/>
    <property type="match status" value="1"/>
</dbReference>
<dbReference type="InterPro" id="IPR050838">
    <property type="entry name" value="Ketopantoate_reductase"/>
</dbReference>
<dbReference type="InterPro" id="IPR036291">
    <property type="entry name" value="NAD(P)-bd_dom_sf"/>
</dbReference>
<organism evidence="8 9">
    <name type="scientific">Lodderomyces elongisporus (strain ATCC 11503 / CBS 2605 / JCM 1781 / NBRC 1676 / NRRL YB-4239)</name>
    <name type="common">Yeast</name>
    <name type="synonym">Saccharomyces elongisporus</name>
    <dbReference type="NCBI Taxonomy" id="379508"/>
    <lineage>
        <taxon>Eukaryota</taxon>
        <taxon>Fungi</taxon>
        <taxon>Dikarya</taxon>
        <taxon>Ascomycota</taxon>
        <taxon>Saccharomycotina</taxon>
        <taxon>Pichiomycetes</taxon>
        <taxon>Debaryomycetaceae</taxon>
        <taxon>Candida/Lodderomyces clade</taxon>
        <taxon>Lodderomyces</taxon>
    </lineage>
</organism>
<evidence type="ECO:0000259" key="7">
    <source>
        <dbReference type="Pfam" id="PF08546"/>
    </source>
</evidence>
<sequence>MSPVQSLGEPLKVFILGAGSVGSLIAHDLKQHFPKTVSPTFLLRPYRSIQDYNQITLRRLFDSSSQPRLTVECDAANESTLAPDNDFIENLIITTKTFQTEAALKPYVHRLNASSNILILQNGMGMPRNLINKFWSSSNSADSRPTFYQAITTHGVFKDAQGVVNHASNGILQISSEQNPIKAADKSEPDFQQVAEATHETVRLPLLIQLLLETESLNAKFVPYNEFLLLQMEKLVVNCCINPTSALFDVNNGSLLYGNEITNIWKSIITECVRLFFAEFPVLQDISTARSFLDEKRLLDSVISVCRLTSANSSSMREDVTHLRQTEIENMNGYIAYLGRKHNIPTFTNTMITSMIKSKLSIDRGIDKATAESILDV</sequence>
<dbReference type="PANTHER" id="PTHR43765:SF2">
    <property type="entry name" value="2-DEHYDROPANTOATE 2-REDUCTASE"/>
    <property type="match status" value="1"/>
</dbReference>
<dbReference type="AlphaFoldDB" id="A5E322"/>
<accession>A5E322</accession>
<gene>
    <name evidence="8" type="ORF">LELG_04009</name>
</gene>
<evidence type="ECO:0000313" key="9">
    <source>
        <dbReference type="Proteomes" id="UP000001996"/>
    </source>
</evidence>
<dbReference type="PANTHER" id="PTHR43765">
    <property type="entry name" value="2-DEHYDROPANTOATE 2-REDUCTASE-RELATED"/>
    <property type="match status" value="1"/>
</dbReference>
<evidence type="ECO:0000256" key="1">
    <source>
        <dbReference type="ARBA" id="ARBA00007870"/>
    </source>
</evidence>
<reference evidence="8 9" key="1">
    <citation type="journal article" date="2009" name="Nature">
        <title>Evolution of pathogenicity and sexual reproduction in eight Candida genomes.</title>
        <authorList>
            <person name="Butler G."/>
            <person name="Rasmussen M.D."/>
            <person name="Lin M.F."/>
            <person name="Santos M.A."/>
            <person name="Sakthikumar S."/>
            <person name="Munro C.A."/>
            <person name="Rheinbay E."/>
            <person name="Grabherr M."/>
            <person name="Forche A."/>
            <person name="Reedy J.L."/>
            <person name="Agrafioti I."/>
            <person name="Arnaud M.B."/>
            <person name="Bates S."/>
            <person name="Brown A.J."/>
            <person name="Brunke S."/>
            <person name="Costanzo M.C."/>
            <person name="Fitzpatrick D.A."/>
            <person name="de Groot P.W."/>
            <person name="Harris D."/>
            <person name="Hoyer L.L."/>
            <person name="Hube B."/>
            <person name="Klis F.M."/>
            <person name="Kodira C."/>
            <person name="Lennard N."/>
            <person name="Logue M.E."/>
            <person name="Martin R."/>
            <person name="Neiman A.M."/>
            <person name="Nikolaou E."/>
            <person name="Quail M.A."/>
            <person name="Quinn J."/>
            <person name="Santos M.C."/>
            <person name="Schmitzberger F.F."/>
            <person name="Sherlock G."/>
            <person name="Shah P."/>
            <person name="Silverstein K.A."/>
            <person name="Skrzypek M.S."/>
            <person name="Soll D."/>
            <person name="Staggs R."/>
            <person name="Stansfield I."/>
            <person name="Stumpf M.P."/>
            <person name="Sudbery P.E."/>
            <person name="Srikantha T."/>
            <person name="Zeng Q."/>
            <person name="Berman J."/>
            <person name="Berriman M."/>
            <person name="Heitman J."/>
            <person name="Gow N.A."/>
            <person name="Lorenz M.C."/>
            <person name="Birren B.W."/>
            <person name="Kellis M."/>
            <person name="Cuomo C.A."/>
        </authorList>
    </citation>
    <scope>NUCLEOTIDE SEQUENCE [LARGE SCALE GENOMIC DNA]</scope>
    <source>
        <strain evidence="9">ATCC 11503 / BCRC 21390 / CBS 2605 / JCM 1781 / NBRC 1676 / NRRL YB-4239</strain>
    </source>
</reference>
<dbReference type="InParanoid" id="A5E322"/>
<evidence type="ECO:0000259" key="6">
    <source>
        <dbReference type="Pfam" id="PF02558"/>
    </source>
</evidence>
<protein>
    <recommendedName>
        <fullName evidence="2">2-dehydropantoate 2-reductase</fullName>
        <ecNumber evidence="2">1.1.1.169</ecNumber>
    </recommendedName>
    <alternativeName>
        <fullName evidence="5">Ketopantoate reductase</fullName>
    </alternativeName>
</protein>
<dbReference type="VEuPathDB" id="FungiDB:LELG_04009"/>
<feature type="domain" description="Ketopantoate reductase C-terminal" evidence="7">
    <location>
        <begin position="227"/>
        <end position="358"/>
    </location>
</feature>
<dbReference type="InterPro" id="IPR008927">
    <property type="entry name" value="6-PGluconate_DH-like_C_sf"/>
</dbReference>
<proteinExistence type="inferred from homology"/>
<dbReference type="FunCoup" id="A5E322">
    <property type="interactions" value="122"/>
</dbReference>
<feature type="domain" description="Ketopantoate reductase N-terminal" evidence="6">
    <location>
        <begin position="13"/>
        <end position="175"/>
    </location>
</feature>
<keyword evidence="9" id="KW-1185">Reference proteome</keyword>
<dbReference type="InterPro" id="IPR003710">
    <property type="entry name" value="ApbA"/>
</dbReference>
<dbReference type="GO" id="GO:0008677">
    <property type="term" value="F:2-dehydropantoate 2-reductase activity"/>
    <property type="evidence" value="ECO:0007669"/>
    <property type="project" value="UniProtKB-EC"/>
</dbReference>
<dbReference type="InterPro" id="IPR013752">
    <property type="entry name" value="KPA_reductase"/>
</dbReference>
<dbReference type="Gene3D" id="1.10.1040.10">
    <property type="entry name" value="N-(1-d-carboxylethyl)-l-norvaline Dehydrogenase, domain 2"/>
    <property type="match status" value="1"/>
</dbReference>
<dbReference type="Pfam" id="PF02558">
    <property type="entry name" value="ApbA"/>
    <property type="match status" value="1"/>
</dbReference>
<dbReference type="EC" id="1.1.1.169" evidence="2"/>
<dbReference type="Pfam" id="PF08546">
    <property type="entry name" value="ApbA_C"/>
    <property type="match status" value="1"/>
</dbReference>
<evidence type="ECO:0000256" key="5">
    <source>
        <dbReference type="ARBA" id="ARBA00032024"/>
    </source>
</evidence>
<dbReference type="HOGENOM" id="CLU_031468_10_2_1"/>
<dbReference type="GO" id="GO:0015940">
    <property type="term" value="P:pantothenate biosynthetic process"/>
    <property type="evidence" value="ECO:0007669"/>
    <property type="project" value="InterPro"/>
</dbReference>
<dbReference type="InterPro" id="IPR013332">
    <property type="entry name" value="KPR_N"/>
</dbReference>
<dbReference type="eggNOG" id="ENOG502QPT5">
    <property type="taxonomic scope" value="Eukaryota"/>
</dbReference>
<dbReference type="KEGG" id="lel:PVL30_004829"/>
<evidence type="ECO:0000256" key="4">
    <source>
        <dbReference type="ARBA" id="ARBA00023002"/>
    </source>
</evidence>
<dbReference type="Proteomes" id="UP000001996">
    <property type="component" value="Unassembled WGS sequence"/>
</dbReference>
<evidence type="ECO:0000313" key="8">
    <source>
        <dbReference type="EMBL" id="EDK45830.1"/>
    </source>
</evidence>
<dbReference type="InterPro" id="IPR013328">
    <property type="entry name" value="6PGD_dom2"/>
</dbReference>
<dbReference type="NCBIfam" id="TIGR00745">
    <property type="entry name" value="apbA_panE"/>
    <property type="match status" value="1"/>
</dbReference>